<dbReference type="InterPro" id="IPR036866">
    <property type="entry name" value="RibonucZ/Hydroxyglut_hydro"/>
</dbReference>
<name>A0A0H5SJY8_HERHM</name>
<dbReference type="AlphaFoldDB" id="A0A0H5SJY8"/>
<dbReference type="PANTHER" id="PTHR43694:SF1">
    <property type="entry name" value="RIBONUCLEASE J"/>
    <property type="match status" value="1"/>
</dbReference>
<sequence>MATKIIIHRGTNQIGGCVTEIKTENHRIFIDFGEELPGTESKVHDLKIEGLNYEGKKCDGVFFTHYHGDHVGMFQSIQMDVPLYMGECARQIMLTIYDTLKDNAALKILRNDKRMHPIVENVVIQCGDIKVTPYSVDHSAYDAYMFLIETKDLTILHTGDYRNHGYRGHRLLDMIHTYITNNGIRKIDVLITEGTMMSRQSEKVMTELEMQQIAANYFKDNKYIFLLCSSTNLDSLWSFYKAAERNGMRFYGNGYVYNQLQNFMKYAGARAKSLYQFKTVYPVNWSYPLKKVNMTQEEFMREKGFVIVIKEGEKYKKWLERFADLKPKIIYSMWEGYLEPELKAYNKELAEFLKPYEPEQLYKLHTSGHATTKCIEDVITTVNPQKAIIPIHTENRDGFVDINISDELKQRITYLEDGEEFISQ</sequence>
<evidence type="ECO:0000313" key="5">
    <source>
        <dbReference type="Proteomes" id="UP000236497"/>
    </source>
</evidence>
<keyword evidence="5" id="KW-1185">Reference proteome</keyword>
<dbReference type="EMBL" id="CVTD020000019">
    <property type="protein sequence ID" value="CRZ35086.1"/>
    <property type="molecule type" value="Genomic_DNA"/>
</dbReference>
<gene>
    <name evidence="4" type="ORF">HHT355_1887</name>
</gene>
<dbReference type="GO" id="GO:0003723">
    <property type="term" value="F:RNA binding"/>
    <property type="evidence" value="ECO:0007669"/>
    <property type="project" value="UniProtKB-KW"/>
</dbReference>
<keyword evidence="1" id="KW-0378">Hydrolase</keyword>
<keyword evidence="1" id="KW-0540">Nuclease</keyword>
<dbReference type="OrthoDB" id="9803916at2"/>
<dbReference type="SUPFAM" id="SSF56281">
    <property type="entry name" value="Metallo-hydrolase/oxidoreductase"/>
    <property type="match status" value="1"/>
</dbReference>
<evidence type="ECO:0000256" key="2">
    <source>
        <dbReference type="ARBA" id="ARBA00022884"/>
    </source>
</evidence>
<dbReference type="InterPro" id="IPR001279">
    <property type="entry name" value="Metallo-B-lactamas"/>
</dbReference>
<dbReference type="Gene3D" id="3.60.15.10">
    <property type="entry name" value="Ribonuclease Z/Hydroxyacylglutathione hydrolase-like"/>
    <property type="match status" value="1"/>
</dbReference>
<proteinExistence type="predicted"/>
<dbReference type="Proteomes" id="UP000236497">
    <property type="component" value="Unassembled WGS sequence"/>
</dbReference>
<reference evidence="4 5" key="1">
    <citation type="submission" date="2015-06" db="EMBL/GenBank/DDBJ databases">
        <authorList>
            <person name="Wibberg Daniel"/>
        </authorList>
    </citation>
    <scope>NUCLEOTIDE SEQUENCE [LARGE SCALE GENOMIC DNA]</scope>
    <source>
        <strain evidence="4 5">T3/55T</strain>
    </source>
</reference>
<dbReference type="Pfam" id="PF12706">
    <property type="entry name" value="Lactamase_B_2"/>
    <property type="match status" value="1"/>
</dbReference>
<protein>
    <recommendedName>
        <fullName evidence="3">Metallo-beta-lactamase domain-containing protein</fullName>
    </recommendedName>
</protein>
<evidence type="ECO:0000259" key="3">
    <source>
        <dbReference type="Pfam" id="PF12706"/>
    </source>
</evidence>
<dbReference type="Gene3D" id="3.40.50.10710">
    <property type="entry name" value="Metallo-hydrolase/oxidoreductase"/>
    <property type="match status" value="1"/>
</dbReference>
<dbReference type="InterPro" id="IPR042173">
    <property type="entry name" value="RNase_J_2"/>
</dbReference>
<keyword evidence="1" id="KW-0269">Exonuclease</keyword>
<dbReference type="GO" id="GO:0004527">
    <property type="term" value="F:exonuclease activity"/>
    <property type="evidence" value="ECO:0007669"/>
    <property type="project" value="UniProtKB-KW"/>
</dbReference>
<evidence type="ECO:0000313" key="4">
    <source>
        <dbReference type="EMBL" id="CRZ35086.1"/>
    </source>
</evidence>
<organism evidence="4 5">
    <name type="scientific">Herbinix hemicellulosilytica</name>
    <dbReference type="NCBI Taxonomy" id="1564487"/>
    <lineage>
        <taxon>Bacteria</taxon>
        <taxon>Bacillati</taxon>
        <taxon>Bacillota</taxon>
        <taxon>Clostridia</taxon>
        <taxon>Lachnospirales</taxon>
        <taxon>Lachnospiraceae</taxon>
        <taxon>Herbinix</taxon>
    </lineage>
</organism>
<feature type="domain" description="Metallo-beta-lactamase" evidence="3">
    <location>
        <begin position="27"/>
        <end position="212"/>
    </location>
</feature>
<dbReference type="RefSeq" id="WP_103203186.1">
    <property type="nucleotide sequence ID" value="NZ_CVTD020000019.1"/>
</dbReference>
<evidence type="ECO:0000256" key="1">
    <source>
        <dbReference type="ARBA" id="ARBA00022839"/>
    </source>
</evidence>
<accession>A0A0H5SJY8</accession>
<dbReference type="PANTHER" id="PTHR43694">
    <property type="entry name" value="RIBONUCLEASE J"/>
    <property type="match status" value="1"/>
</dbReference>
<keyword evidence="2" id="KW-0694">RNA-binding</keyword>